<name>A0ABQ1JTU9_9GAMM</name>
<sequence>MRSKNDFQTSAINRAARGILNNKDLQAQSRASSVYGFKDRALHLSGEELKSAWETASVSTRKPRG</sequence>
<dbReference type="EMBL" id="BMII01000074">
    <property type="protein sequence ID" value="GGB77391.1"/>
    <property type="molecule type" value="Genomic_DNA"/>
</dbReference>
<accession>A0ABQ1JTU9</accession>
<proteinExistence type="predicted"/>
<evidence type="ECO:0000313" key="2">
    <source>
        <dbReference type="Proteomes" id="UP000617555"/>
    </source>
</evidence>
<gene>
    <name evidence="1" type="ORF">GCM10011607_41960</name>
</gene>
<comment type="caution">
    <text evidence="1">The sequence shown here is derived from an EMBL/GenBank/DDBJ whole genome shotgun (WGS) entry which is preliminary data.</text>
</comment>
<reference evidence="2" key="1">
    <citation type="journal article" date="2019" name="Int. J. Syst. Evol. Microbiol.">
        <title>The Global Catalogue of Microorganisms (GCM) 10K type strain sequencing project: providing services to taxonomists for standard genome sequencing and annotation.</title>
        <authorList>
            <consortium name="The Broad Institute Genomics Platform"/>
            <consortium name="The Broad Institute Genome Sequencing Center for Infectious Disease"/>
            <person name="Wu L."/>
            <person name="Ma J."/>
        </authorList>
    </citation>
    <scope>NUCLEOTIDE SEQUENCE [LARGE SCALE GENOMIC DNA]</scope>
    <source>
        <strain evidence="2">CGMCC 1.15339</strain>
    </source>
</reference>
<keyword evidence="2" id="KW-1185">Reference proteome</keyword>
<organism evidence="1 2">
    <name type="scientific">Shewanella inventionis</name>
    <dbReference type="NCBI Taxonomy" id="1738770"/>
    <lineage>
        <taxon>Bacteria</taxon>
        <taxon>Pseudomonadati</taxon>
        <taxon>Pseudomonadota</taxon>
        <taxon>Gammaproteobacteria</taxon>
        <taxon>Alteromonadales</taxon>
        <taxon>Shewanellaceae</taxon>
        <taxon>Shewanella</taxon>
    </lineage>
</organism>
<dbReference type="Proteomes" id="UP000617555">
    <property type="component" value="Unassembled WGS sequence"/>
</dbReference>
<evidence type="ECO:0000313" key="1">
    <source>
        <dbReference type="EMBL" id="GGB77391.1"/>
    </source>
</evidence>
<dbReference type="RefSeq" id="WP_188741219.1">
    <property type="nucleotide sequence ID" value="NZ_BMII01000074.1"/>
</dbReference>
<protein>
    <submittedName>
        <fullName evidence="1">Uncharacterized protein</fullName>
    </submittedName>
</protein>